<dbReference type="EMBL" id="JAPCIO010000027">
    <property type="protein sequence ID" value="MCW1149237.1"/>
    <property type="molecule type" value="Genomic_DNA"/>
</dbReference>
<comment type="caution">
    <text evidence="1">The sequence shown here is derived from an EMBL/GenBank/DDBJ whole genome shotgun (WGS) entry which is preliminary data.</text>
</comment>
<evidence type="ECO:0000313" key="2">
    <source>
        <dbReference type="Proteomes" id="UP001165677"/>
    </source>
</evidence>
<protein>
    <recommendedName>
        <fullName evidence="3">Ig-like domain-containing protein</fullName>
    </recommendedName>
</protein>
<sequence length="74" mass="7465">MVLNTNYSVSASNGTCISSSSVTFSNTSFVIPSVIVTNLNPTFCSGGGTNIQLTSNVPGSIFSWTVTGGNVVGA</sequence>
<evidence type="ECO:0000313" key="1">
    <source>
        <dbReference type="EMBL" id="MCW1149237.1"/>
    </source>
</evidence>
<dbReference type="Proteomes" id="UP001165677">
    <property type="component" value="Unassembled WGS sequence"/>
</dbReference>
<feature type="non-terminal residue" evidence="1">
    <location>
        <position position="74"/>
    </location>
</feature>
<dbReference type="RefSeq" id="WP_264369915.1">
    <property type="nucleotide sequence ID" value="NZ_JAPCIO010000027.1"/>
</dbReference>
<gene>
    <name evidence="1" type="ORF">OJ995_13515</name>
</gene>
<accession>A0ABT3EKY9</accession>
<organism evidence="1 2">
    <name type="scientific">Flavobacterium lacisediminis</name>
    <dbReference type="NCBI Taxonomy" id="2989705"/>
    <lineage>
        <taxon>Bacteria</taxon>
        <taxon>Pseudomonadati</taxon>
        <taxon>Bacteroidota</taxon>
        <taxon>Flavobacteriia</taxon>
        <taxon>Flavobacteriales</taxon>
        <taxon>Flavobacteriaceae</taxon>
        <taxon>Flavobacterium</taxon>
    </lineage>
</organism>
<proteinExistence type="predicted"/>
<evidence type="ECO:0008006" key="3">
    <source>
        <dbReference type="Google" id="ProtNLM"/>
    </source>
</evidence>
<keyword evidence="2" id="KW-1185">Reference proteome</keyword>
<name>A0ABT3EKY9_9FLAO</name>
<reference evidence="1" key="1">
    <citation type="submission" date="2022-10" db="EMBL/GenBank/DDBJ databases">
        <title>Flavobacterium sp. nov., a bacterium isolated from lake sediment.</title>
        <authorList>
            <person name="Qu J.-H."/>
        </authorList>
    </citation>
    <scope>NUCLEOTIDE SEQUENCE</scope>
    <source>
        <strain evidence="1">TH16-21</strain>
    </source>
</reference>